<gene>
    <name evidence="2" type="ORF">KIM372_04740</name>
</gene>
<evidence type="ECO:0000256" key="1">
    <source>
        <dbReference type="SAM" id="Phobius"/>
    </source>
</evidence>
<keyword evidence="1" id="KW-0472">Membrane</keyword>
<reference evidence="2 3" key="1">
    <citation type="journal article" date="2023" name="Microbiol. Spectr.">
        <title>Symbiosis of Carpenter Bees with Uncharacterized Lactic Acid Bacteria Showing NAD Auxotrophy.</title>
        <authorList>
            <person name="Kawasaki S."/>
            <person name="Ozawa K."/>
            <person name="Mori T."/>
            <person name="Yamamoto A."/>
            <person name="Ito M."/>
            <person name="Ohkuma M."/>
            <person name="Sakamoto M."/>
            <person name="Matsutani M."/>
        </authorList>
    </citation>
    <scope>NUCLEOTIDE SEQUENCE [LARGE SCALE GENOMIC DNA]</scope>
    <source>
        <strain evidence="2 3">Kim37-2</strain>
    </source>
</reference>
<feature type="transmembrane region" description="Helical" evidence="1">
    <location>
        <begin position="188"/>
        <end position="206"/>
    </location>
</feature>
<feature type="transmembrane region" description="Helical" evidence="1">
    <location>
        <begin position="61"/>
        <end position="90"/>
    </location>
</feature>
<feature type="transmembrane region" description="Helical" evidence="1">
    <location>
        <begin position="12"/>
        <end position="41"/>
    </location>
</feature>
<dbReference type="EMBL" id="AP026798">
    <property type="protein sequence ID" value="BDR52567.1"/>
    <property type="molecule type" value="Genomic_DNA"/>
</dbReference>
<sequence length="241" mass="25133">MRSLVQIELKKFAILPYIWGSGAVCLVALAFGGMFMAIGHFQGGFGGEISRTSGQASKLSSIDFCLLMVMVFLLVGFSVLGAALSGSLILKPYSGRALMLTLSYPINRSRLLLAKLVAVVVTTIALFLPTAVFTLAVVVLFNHALGALQEGSVAHTLARALLLILLAVLGLMGIVGIAVAIGFHWRSVPVMVGALIVLDALIGNAFSASLLVAAIVLGSIFLLALPVLAVLARAISHIQVP</sequence>
<keyword evidence="1" id="KW-1133">Transmembrane helix</keyword>
<feature type="transmembrane region" description="Helical" evidence="1">
    <location>
        <begin position="212"/>
        <end position="235"/>
    </location>
</feature>
<protein>
    <recommendedName>
        <fullName evidence="4">ABC transporter permease</fullName>
    </recommendedName>
</protein>
<proteinExistence type="predicted"/>
<evidence type="ECO:0000313" key="2">
    <source>
        <dbReference type="EMBL" id="BDR52567.1"/>
    </source>
</evidence>
<name>A0ABM8B6U1_9BIFI</name>
<feature type="transmembrane region" description="Helical" evidence="1">
    <location>
        <begin position="161"/>
        <end position="181"/>
    </location>
</feature>
<keyword evidence="1" id="KW-0812">Transmembrane</keyword>
<keyword evidence="3" id="KW-1185">Reference proteome</keyword>
<organism evidence="2 3">
    <name type="scientific">Bombiscardovia nodaiensis</name>
    <dbReference type="NCBI Taxonomy" id="2932181"/>
    <lineage>
        <taxon>Bacteria</taxon>
        <taxon>Bacillati</taxon>
        <taxon>Actinomycetota</taxon>
        <taxon>Actinomycetes</taxon>
        <taxon>Bifidobacteriales</taxon>
        <taxon>Bifidobacteriaceae</taxon>
        <taxon>Bombiscardovia</taxon>
    </lineage>
</organism>
<evidence type="ECO:0008006" key="4">
    <source>
        <dbReference type="Google" id="ProtNLM"/>
    </source>
</evidence>
<evidence type="ECO:0000313" key="3">
    <source>
        <dbReference type="Proteomes" id="UP001321766"/>
    </source>
</evidence>
<dbReference type="Proteomes" id="UP001321766">
    <property type="component" value="Chromosome"/>
</dbReference>
<feature type="transmembrane region" description="Helical" evidence="1">
    <location>
        <begin position="111"/>
        <end position="141"/>
    </location>
</feature>
<accession>A0ABM8B6U1</accession>